<name>A0AA39P1M5_9AGAR</name>
<evidence type="ECO:0000313" key="8">
    <source>
        <dbReference type="Proteomes" id="UP001175227"/>
    </source>
</evidence>
<keyword evidence="2" id="KW-0547">Nucleotide-binding</keyword>
<dbReference type="Proteomes" id="UP001175227">
    <property type="component" value="Unassembled WGS sequence"/>
</dbReference>
<dbReference type="Pfam" id="PF05049">
    <property type="entry name" value="IIGP"/>
    <property type="match status" value="2"/>
</dbReference>
<protein>
    <submittedName>
        <fullName evidence="7">Interferon-inducible GTPase-domain-containing protein</fullName>
    </submittedName>
</protein>
<dbReference type="InterPro" id="IPR027417">
    <property type="entry name" value="P-loop_NTPase"/>
</dbReference>
<gene>
    <name evidence="7" type="ORF">IW261DRAFT_1340481</name>
</gene>
<evidence type="ECO:0000256" key="3">
    <source>
        <dbReference type="ARBA" id="ARBA00022801"/>
    </source>
</evidence>
<dbReference type="PANTHER" id="PTHR32341">
    <property type="entry name" value="INTERFERON-INDUCIBLE GTPASE"/>
    <property type="match status" value="1"/>
</dbReference>
<evidence type="ECO:0000256" key="5">
    <source>
        <dbReference type="SAM" id="Coils"/>
    </source>
</evidence>
<evidence type="ECO:0000256" key="1">
    <source>
        <dbReference type="ARBA" id="ARBA00005429"/>
    </source>
</evidence>
<dbReference type="PANTHER" id="PTHR32341:SF10">
    <property type="entry name" value="INTERFERON-INDUCIBLE GTPASE 5"/>
    <property type="match status" value="1"/>
</dbReference>
<dbReference type="GO" id="GO:0003924">
    <property type="term" value="F:GTPase activity"/>
    <property type="evidence" value="ECO:0007669"/>
    <property type="project" value="TreeGrafter"/>
</dbReference>
<comment type="similarity">
    <text evidence="1">Belongs to the TRAFAC class dynamin-like GTPase superfamily. IRG family.</text>
</comment>
<dbReference type="GO" id="GO:0005525">
    <property type="term" value="F:GTP binding"/>
    <property type="evidence" value="ECO:0007669"/>
    <property type="project" value="UniProtKB-KW"/>
</dbReference>
<keyword evidence="8" id="KW-1185">Reference proteome</keyword>
<feature type="domain" description="IRG-type G" evidence="6">
    <location>
        <begin position="304"/>
        <end position="505"/>
    </location>
</feature>
<dbReference type="SUPFAM" id="SSF52540">
    <property type="entry name" value="P-loop containing nucleoside triphosphate hydrolases"/>
    <property type="match status" value="2"/>
</dbReference>
<feature type="coiled-coil region" evidence="5">
    <location>
        <begin position="249"/>
        <end position="283"/>
    </location>
</feature>
<comment type="caution">
    <text evidence="7">The sequence shown here is derived from an EMBL/GenBank/DDBJ whole genome shotgun (WGS) entry which is preliminary data.</text>
</comment>
<dbReference type="PROSITE" id="PS51716">
    <property type="entry name" value="G_IRG"/>
    <property type="match status" value="2"/>
</dbReference>
<dbReference type="InterPro" id="IPR007743">
    <property type="entry name" value="Immunity-related_GTPase-like"/>
</dbReference>
<keyword evidence="3" id="KW-0378">Hydrolase</keyword>
<dbReference type="InterPro" id="IPR051515">
    <property type="entry name" value="IRG"/>
</dbReference>
<evidence type="ECO:0000313" key="7">
    <source>
        <dbReference type="EMBL" id="KAK0475489.1"/>
    </source>
</evidence>
<dbReference type="InterPro" id="IPR030385">
    <property type="entry name" value="G_IRG_dom"/>
</dbReference>
<dbReference type="AlphaFoldDB" id="A0AA39P1M5"/>
<reference evidence="7" key="1">
    <citation type="submission" date="2023-06" db="EMBL/GenBank/DDBJ databases">
        <authorList>
            <consortium name="Lawrence Berkeley National Laboratory"/>
            <person name="Ahrendt S."/>
            <person name="Sahu N."/>
            <person name="Indic B."/>
            <person name="Wong-Bajracharya J."/>
            <person name="Merenyi Z."/>
            <person name="Ke H.-M."/>
            <person name="Monk M."/>
            <person name="Kocsube S."/>
            <person name="Drula E."/>
            <person name="Lipzen A."/>
            <person name="Balint B."/>
            <person name="Henrissat B."/>
            <person name="Andreopoulos B."/>
            <person name="Martin F.M."/>
            <person name="Harder C.B."/>
            <person name="Rigling D."/>
            <person name="Ford K.L."/>
            <person name="Foster G.D."/>
            <person name="Pangilinan J."/>
            <person name="Papanicolaou A."/>
            <person name="Barry K."/>
            <person name="LaButti K."/>
            <person name="Viragh M."/>
            <person name="Koriabine M."/>
            <person name="Yan M."/>
            <person name="Riley R."/>
            <person name="Champramary S."/>
            <person name="Plett K.L."/>
            <person name="Tsai I.J."/>
            <person name="Slot J."/>
            <person name="Sipos G."/>
            <person name="Plett J."/>
            <person name="Nagy L.G."/>
            <person name="Grigoriev I.V."/>
        </authorList>
    </citation>
    <scope>NUCLEOTIDE SEQUENCE</scope>
    <source>
        <strain evidence="7">ICMP 16352</strain>
    </source>
</reference>
<accession>A0AA39P1M5</accession>
<organism evidence="7 8">
    <name type="scientific">Armillaria novae-zelandiae</name>
    <dbReference type="NCBI Taxonomy" id="153914"/>
    <lineage>
        <taxon>Eukaryota</taxon>
        <taxon>Fungi</taxon>
        <taxon>Dikarya</taxon>
        <taxon>Basidiomycota</taxon>
        <taxon>Agaricomycotina</taxon>
        <taxon>Agaricomycetes</taxon>
        <taxon>Agaricomycetidae</taxon>
        <taxon>Agaricales</taxon>
        <taxon>Marasmiineae</taxon>
        <taxon>Physalacriaceae</taxon>
        <taxon>Armillaria</taxon>
    </lineage>
</organism>
<sequence length="543" mass="61911">MKKILEDQKEIEAKWKKGIRPVEWPSREQFETNKQLFYKEGKFHLAIAGSSGSGKSSLVNAFRGIWDDEEGAASTDIVETTSVVAPYPDPNPANPFIWFDVPGSGTLSCPDWTYFNDQGLYIFDAIIILFNDCFTATDIAILQSCDRYKIPAYIVRSKSDVHIDDLINKRRRSAGPKADLVKIFEEARREYVTRTQESVRLNLMKNDPPIRSQKMYAISRETLTKIVREESLEDCLVLNEFELLKDILQDAYSRRSQKAAQAANELQEQVKKKEAEVKKIGIHPVEWPSKEKYEAAKRRFYKEGKFHLAIAGISGTGKSSLINAFRGIWDDELGAAATDIVETTAAVTSYPDPNPANPFIWFDVPGSGTLACSDWTYFNDQGLYIFDAIIVLFNDRFTATDIAILKNCERYNIPTYIVRSKSDIHIENIIKKKRRAAEAKANPAKILDDARKEYLAKTQESVRENLMKSNPPIRSQKMYAVSRDTLTMVVQEAPLEDELVLDELELLRDILQDAYSRRSEKSYGTMSDLMKKTGVDIVRFFTY</sequence>
<proteinExistence type="inferred from homology"/>
<dbReference type="Gene3D" id="3.40.50.300">
    <property type="entry name" value="P-loop containing nucleotide triphosphate hydrolases"/>
    <property type="match status" value="2"/>
</dbReference>
<keyword evidence="4" id="KW-0342">GTP-binding</keyword>
<evidence type="ECO:0000259" key="6">
    <source>
        <dbReference type="PROSITE" id="PS51716"/>
    </source>
</evidence>
<dbReference type="GO" id="GO:0016020">
    <property type="term" value="C:membrane"/>
    <property type="evidence" value="ECO:0007669"/>
    <property type="project" value="InterPro"/>
</dbReference>
<evidence type="ECO:0000256" key="2">
    <source>
        <dbReference type="ARBA" id="ARBA00022741"/>
    </source>
</evidence>
<evidence type="ECO:0000256" key="4">
    <source>
        <dbReference type="ARBA" id="ARBA00023134"/>
    </source>
</evidence>
<keyword evidence="5" id="KW-0175">Coiled coil</keyword>
<dbReference type="EMBL" id="JAUEPR010000023">
    <property type="protein sequence ID" value="KAK0475489.1"/>
    <property type="molecule type" value="Genomic_DNA"/>
</dbReference>
<feature type="domain" description="IRG-type G" evidence="6">
    <location>
        <begin position="41"/>
        <end position="251"/>
    </location>
</feature>